<evidence type="ECO:0000313" key="2">
    <source>
        <dbReference type="Proteomes" id="UP000770661"/>
    </source>
</evidence>
<protein>
    <recommendedName>
        <fullName evidence="3">BED-type domain-containing protein</fullName>
    </recommendedName>
</protein>
<keyword evidence="2" id="KW-1185">Reference proteome</keyword>
<gene>
    <name evidence="1" type="ORF">GWK47_034469</name>
</gene>
<reference evidence="1" key="1">
    <citation type="submission" date="2020-07" db="EMBL/GenBank/DDBJ databases">
        <title>The High-quality genome of the commercially important snow crab, Chionoecetes opilio.</title>
        <authorList>
            <person name="Jeong J.-H."/>
            <person name="Ryu S."/>
        </authorList>
    </citation>
    <scope>NUCLEOTIDE SEQUENCE</scope>
    <source>
        <strain evidence="1">MADBK_172401_WGS</strain>
        <tissue evidence="1">Digestive gland</tissue>
    </source>
</reference>
<comment type="caution">
    <text evidence="1">The sequence shown here is derived from an EMBL/GenBank/DDBJ whole genome shotgun (WGS) entry which is preliminary data.</text>
</comment>
<dbReference type="EMBL" id="JACEEZ010003241">
    <property type="protein sequence ID" value="KAG0727547.1"/>
    <property type="molecule type" value="Genomic_DNA"/>
</dbReference>
<evidence type="ECO:0000313" key="1">
    <source>
        <dbReference type="EMBL" id="KAG0727547.1"/>
    </source>
</evidence>
<organism evidence="1 2">
    <name type="scientific">Chionoecetes opilio</name>
    <name type="common">Atlantic snow crab</name>
    <name type="synonym">Cancer opilio</name>
    <dbReference type="NCBI Taxonomy" id="41210"/>
    <lineage>
        <taxon>Eukaryota</taxon>
        <taxon>Metazoa</taxon>
        <taxon>Ecdysozoa</taxon>
        <taxon>Arthropoda</taxon>
        <taxon>Crustacea</taxon>
        <taxon>Multicrustacea</taxon>
        <taxon>Malacostraca</taxon>
        <taxon>Eumalacostraca</taxon>
        <taxon>Eucarida</taxon>
        <taxon>Decapoda</taxon>
        <taxon>Pleocyemata</taxon>
        <taxon>Brachyura</taxon>
        <taxon>Eubrachyura</taxon>
        <taxon>Majoidea</taxon>
        <taxon>Majidae</taxon>
        <taxon>Chionoecetes</taxon>
    </lineage>
</organism>
<proteinExistence type="predicted"/>
<dbReference type="Proteomes" id="UP000770661">
    <property type="component" value="Unassembled WGS sequence"/>
</dbReference>
<evidence type="ECO:0008006" key="3">
    <source>
        <dbReference type="Google" id="ProtNLM"/>
    </source>
</evidence>
<sequence length="164" mass="18453">MRNSASSSSKLWRPIAINSPGPRRLPFPGQALFWSRSLARDQVETRIKKCIVAWGSSRGQWVGTWEGTGFSWGARAHPCPPVATPLRLVTLSGSDIGRRTDHKEFFDKKHGNQKHTAVCTFCKQSITDKGGTTSVFIKRLRRSHPNNLGQYNLVFTQYRPKTVT</sequence>
<name>A0A8J5D2Y1_CHIOP</name>
<dbReference type="AlphaFoldDB" id="A0A8J5D2Y1"/>
<accession>A0A8J5D2Y1</accession>